<dbReference type="PANTHER" id="PTHR24093:SF369">
    <property type="entry name" value="CALCIUM-TRANSPORTING ATPASE"/>
    <property type="match status" value="1"/>
</dbReference>
<dbReference type="OrthoDB" id="3242336at2759"/>
<keyword evidence="3" id="KW-1133">Transmembrane helix</keyword>
<dbReference type="EMBL" id="QKYT01001541">
    <property type="protein sequence ID" value="RIA79116.1"/>
    <property type="molecule type" value="Genomic_DNA"/>
</dbReference>
<feature type="transmembrane region" description="Helical" evidence="3">
    <location>
        <begin position="157"/>
        <end position="176"/>
    </location>
</feature>
<sequence length="267" mass="30347">MDLNNELISNNGLYLNTNDTKKSSLNLQNRKSQSGEMDPINSSSISIQTNGINNTIIEVKPYNQMKNPNIHTSNSSNPFAFTPQRLSHLADLTQKNKKSSITKEWNKQDNVQPNLNPIVESSPFYQRIKFYAAIVSLGFGLYKDFGTKITNRLKIRWVEGVSILFIILVIVLVDSFNDWLKERQFQKDVETHSLDNINIGNPISLQQVNSTLPQDILQLLNELIAINSTSFEDETESGKRTFISSKTETALLEFLLDITLIILNIKR</sequence>
<accession>A0A397S2S9</accession>
<dbReference type="GO" id="GO:0005886">
    <property type="term" value="C:plasma membrane"/>
    <property type="evidence" value="ECO:0007669"/>
    <property type="project" value="TreeGrafter"/>
</dbReference>
<evidence type="ECO:0000256" key="1">
    <source>
        <dbReference type="ARBA" id="ARBA00004127"/>
    </source>
</evidence>
<organism evidence="4 5">
    <name type="scientific">Glomus cerebriforme</name>
    <dbReference type="NCBI Taxonomy" id="658196"/>
    <lineage>
        <taxon>Eukaryota</taxon>
        <taxon>Fungi</taxon>
        <taxon>Fungi incertae sedis</taxon>
        <taxon>Mucoromycota</taxon>
        <taxon>Glomeromycotina</taxon>
        <taxon>Glomeromycetes</taxon>
        <taxon>Glomerales</taxon>
        <taxon>Glomeraceae</taxon>
        <taxon>Glomus</taxon>
    </lineage>
</organism>
<evidence type="ECO:0000313" key="4">
    <source>
        <dbReference type="EMBL" id="RIA79116.1"/>
    </source>
</evidence>
<dbReference type="AlphaFoldDB" id="A0A397S2S9"/>
<evidence type="ECO:0000313" key="5">
    <source>
        <dbReference type="Proteomes" id="UP000265703"/>
    </source>
</evidence>
<keyword evidence="5" id="KW-1185">Reference proteome</keyword>
<comment type="caution">
    <text evidence="4">The sequence shown here is derived from an EMBL/GenBank/DDBJ whole genome shotgun (WGS) entry which is preliminary data.</text>
</comment>
<dbReference type="GO" id="GO:0005388">
    <property type="term" value="F:P-type calcium transporter activity"/>
    <property type="evidence" value="ECO:0007669"/>
    <property type="project" value="TreeGrafter"/>
</dbReference>
<evidence type="ECO:0000256" key="3">
    <source>
        <dbReference type="SAM" id="Phobius"/>
    </source>
</evidence>
<dbReference type="InterPro" id="IPR023298">
    <property type="entry name" value="ATPase_P-typ_TM_dom_sf"/>
</dbReference>
<comment type="subcellular location">
    <subcellularLocation>
        <location evidence="1">Endomembrane system</location>
        <topology evidence="1">Multi-pass membrane protein</topology>
    </subcellularLocation>
</comment>
<gene>
    <name evidence="4" type="ORF">C1645_841484</name>
</gene>
<keyword evidence="2" id="KW-0460">Magnesium</keyword>
<proteinExistence type="predicted"/>
<dbReference type="PANTHER" id="PTHR24093">
    <property type="entry name" value="CATION TRANSPORTING ATPASE"/>
    <property type="match status" value="1"/>
</dbReference>
<name>A0A397S2S9_9GLOM</name>
<keyword evidence="3" id="KW-0472">Membrane</keyword>
<keyword evidence="3" id="KW-0812">Transmembrane</keyword>
<protein>
    <submittedName>
        <fullName evidence="4">Uncharacterized protein</fullName>
    </submittedName>
</protein>
<dbReference type="SUPFAM" id="SSF81665">
    <property type="entry name" value="Calcium ATPase, transmembrane domain M"/>
    <property type="match status" value="1"/>
</dbReference>
<reference evidence="4 5" key="1">
    <citation type="submission" date="2018-06" db="EMBL/GenBank/DDBJ databases">
        <title>Comparative genomics reveals the genomic features of Rhizophagus irregularis, R. cerebriforme, R. diaphanum and Gigaspora rosea, and their symbiotic lifestyle signature.</title>
        <authorList>
            <person name="Morin E."/>
            <person name="San Clemente H."/>
            <person name="Chen E.C.H."/>
            <person name="De La Providencia I."/>
            <person name="Hainaut M."/>
            <person name="Kuo A."/>
            <person name="Kohler A."/>
            <person name="Murat C."/>
            <person name="Tang N."/>
            <person name="Roy S."/>
            <person name="Loubradou J."/>
            <person name="Henrissat B."/>
            <person name="Grigoriev I.V."/>
            <person name="Corradi N."/>
            <person name="Roux C."/>
            <person name="Martin F.M."/>
        </authorList>
    </citation>
    <scope>NUCLEOTIDE SEQUENCE [LARGE SCALE GENOMIC DNA]</scope>
    <source>
        <strain evidence="4 5">DAOM 227022</strain>
    </source>
</reference>
<dbReference type="STRING" id="658196.A0A397S2S9"/>
<evidence type="ECO:0000256" key="2">
    <source>
        <dbReference type="ARBA" id="ARBA00022842"/>
    </source>
</evidence>
<dbReference type="GO" id="GO:0012505">
    <property type="term" value="C:endomembrane system"/>
    <property type="evidence" value="ECO:0007669"/>
    <property type="project" value="UniProtKB-SubCell"/>
</dbReference>
<dbReference type="GO" id="GO:0006874">
    <property type="term" value="P:intracellular calcium ion homeostasis"/>
    <property type="evidence" value="ECO:0007669"/>
    <property type="project" value="TreeGrafter"/>
</dbReference>
<dbReference type="Proteomes" id="UP000265703">
    <property type="component" value="Unassembled WGS sequence"/>
</dbReference>